<name>A0A5B7FQ08_PORTR</name>
<keyword evidence="2" id="KW-1185">Reference proteome</keyword>
<gene>
    <name evidence="1" type="ORF">E2C01_041091</name>
</gene>
<evidence type="ECO:0000313" key="2">
    <source>
        <dbReference type="Proteomes" id="UP000324222"/>
    </source>
</evidence>
<comment type="caution">
    <text evidence="1">The sequence shown here is derived from an EMBL/GenBank/DDBJ whole genome shotgun (WGS) entry which is preliminary data.</text>
</comment>
<dbReference type="AlphaFoldDB" id="A0A5B7FQ08"/>
<dbReference type="Proteomes" id="UP000324222">
    <property type="component" value="Unassembled WGS sequence"/>
</dbReference>
<reference evidence="1 2" key="1">
    <citation type="submission" date="2019-05" db="EMBL/GenBank/DDBJ databases">
        <title>Another draft genome of Portunus trituberculatus and its Hox gene families provides insights of decapod evolution.</title>
        <authorList>
            <person name="Jeong J.-H."/>
            <person name="Song I."/>
            <person name="Kim S."/>
            <person name="Choi T."/>
            <person name="Kim D."/>
            <person name="Ryu S."/>
            <person name="Kim W."/>
        </authorList>
    </citation>
    <scope>NUCLEOTIDE SEQUENCE [LARGE SCALE GENOMIC DNA]</scope>
    <source>
        <tissue evidence="1">Muscle</tissue>
    </source>
</reference>
<organism evidence="1 2">
    <name type="scientific">Portunus trituberculatus</name>
    <name type="common">Swimming crab</name>
    <name type="synonym">Neptunus trituberculatus</name>
    <dbReference type="NCBI Taxonomy" id="210409"/>
    <lineage>
        <taxon>Eukaryota</taxon>
        <taxon>Metazoa</taxon>
        <taxon>Ecdysozoa</taxon>
        <taxon>Arthropoda</taxon>
        <taxon>Crustacea</taxon>
        <taxon>Multicrustacea</taxon>
        <taxon>Malacostraca</taxon>
        <taxon>Eumalacostraca</taxon>
        <taxon>Eucarida</taxon>
        <taxon>Decapoda</taxon>
        <taxon>Pleocyemata</taxon>
        <taxon>Brachyura</taxon>
        <taxon>Eubrachyura</taxon>
        <taxon>Portunoidea</taxon>
        <taxon>Portunidae</taxon>
        <taxon>Portuninae</taxon>
        <taxon>Portunus</taxon>
    </lineage>
</organism>
<proteinExistence type="predicted"/>
<dbReference type="EMBL" id="VSRR010007689">
    <property type="protein sequence ID" value="MPC47349.1"/>
    <property type="molecule type" value="Genomic_DNA"/>
</dbReference>
<sequence>MTWAKITTTTIATVPTWLPDTTQYSFITHNTPFLHPQPRPHAPATLRQYSPLFWTPEVFQKAYLVTNTGVSTHAVPYTVTRTSTPPATQLVGAWEGEGIRELRHRHFLKSSGSD</sequence>
<evidence type="ECO:0000313" key="1">
    <source>
        <dbReference type="EMBL" id="MPC47349.1"/>
    </source>
</evidence>
<accession>A0A5B7FQ08</accession>
<protein>
    <submittedName>
        <fullName evidence="1">Uncharacterized protein</fullName>
    </submittedName>
</protein>